<keyword evidence="2" id="KW-1185">Reference proteome</keyword>
<evidence type="ECO:0000313" key="2">
    <source>
        <dbReference type="Proteomes" id="UP000483261"/>
    </source>
</evidence>
<protein>
    <submittedName>
        <fullName evidence="1">Uncharacterized protein</fullName>
    </submittedName>
</protein>
<comment type="caution">
    <text evidence="1">The sequence shown here is derived from an EMBL/GenBank/DDBJ whole genome shotgun (WGS) entry which is preliminary data.</text>
</comment>
<dbReference type="EMBL" id="JAALAA010000010">
    <property type="protein sequence ID" value="NGN93832.1"/>
    <property type="molecule type" value="Genomic_DNA"/>
</dbReference>
<accession>A0A6M1R286</accession>
<organism evidence="1 2">
    <name type="scientific">Nocardioides turkmenicus</name>
    <dbReference type="NCBI Taxonomy" id="2711220"/>
    <lineage>
        <taxon>Bacteria</taxon>
        <taxon>Bacillati</taxon>
        <taxon>Actinomycetota</taxon>
        <taxon>Actinomycetes</taxon>
        <taxon>Propionibacteriales</taxon>
        <taxon>Nocardioidaceae</taxon>
        <taxon>Nocardioides</taxon>
    </lineage>
</organism>
<sequence>MFTWILIIGGVLLFLGLAWTTIGMAPKGVDAEDVRNIKRDNAARGDYYGGAGM</sequence>
<reference evidence="1 2" key="1">
    <citation type="submission" date="2020-02" db="EMBL/GenBank/DDBJ databases">
        <title>Whole-genome analyses of novel actinobacteria.</title>
        <authorList>
            <person name="Sahin N."/>
        </authorList>
    </citation>
    <scope>NUCLEOTIDE SEQUENCE [LARGE SCALE GENOMIC DNA]</scope>
    <source>
        <strain evidence="1 2">KC13</strain>
    </source>
</reference>
<dbReference type="Proteomes" id="UP000483261">
    <property type="component" value="Unassembled WGS sequence"/>
</dbReference>
<gene>
    <name evidence="1" type="ORF">G5C66_13895</name>
</gene>
<evidence type="ECO:0000313" key="1">
    <source>
        <dbReference type="EMBL" id="NGN93832.1"/>
    </source>
</evidence>
<name>A0A6M1R286_9ACTN</name>
<dbReference type="AlphaFoldDB" id="A0A6M1R286"/>
<proteinExistence type="predicted"/>
<dbReference type="RefSeq" id="WP_165111553.1">
    <property type="nucleotide sequence ID" value="NZ_JAALAA010000010.1"/>
</dbReference>